<dbReference type="Gene3D" id="3.40.30.10">
    <property type="entry name" value="Glutaredoxin"/>
    <property type="match status" value="1"/>
</dbReference>
<feature type="domain" description="Alkyl hydroperoxide reductase subunit C/ Thiol specific antioxidant" evidence="7">
    <location>
        <begin position="6"/>
        <end position="52"/>
    </location>
</feature>
<evidence type="ECO:0000256" key="6">
    <source>
        <dbReference type="ARBA" id="ARBA00049091"/>
    </source>
</evidence>
<comment type="catalytic activity">
    <reaction evidence="6">
        <text>a hydroperoxide + [thioredoxin]-dithiol = an alcohol + [thioredoxin]-disulfide + H2O</text>
        <dbReference type="Rhea" id="RHEA:62620"/>
        <dbReference type="Rhea" id="RHEA-COMP:10698"/>
        <dbReference type="Rhea" id="RHEA-COMP:10700"/>
        <dbReference type="ChEBI" id="CHEBI:15377"/>
        <dbReference type="ChEBI" id="CHEBI:29950"/>
        <dbReference type="ChEBI" id="CHEBI:30879"/>
        <dbReference type="ChEBI" id="CHEBI:35924"/>
        <dbReference type="ChEBI" id="CHEBI:50058"/>
        <dbReference type="EC" id="1.11.1.24"/>
    </reaction>
</comment>
<evidence type="ECO:0000256" key="1">
    <source>
        <dbReference type="ARBA" id="ARBA00009796"/>
    </source>
</evidence>
<keyword evidence="4" id="KW-1015">Disulfide bond</keyword>
<evidence type="ECO:0000259" key="7">
    <source>
        <dbReference type="Pfam" id="PF00578"/>
    </source>
</evidence>
<dbReference type="GO" id="GO:0005829">
    <property type="term" value="C:cytosol"/>
    <property type="evidence" value="ECO:0007669"/>
    <property type="project" value="TreeGrafter"/>
</dbReference>
<keyword evidence="5" id="KW-0676">Redox-active center</keyword>
<evidence type="ECO:0000256" key="2">
    <source>
        <dbReference type="ARBA" id="ARBA00013017"/>
    </source>
</evidence>
<dbReference type="InterPro" id="IPR050217">
    <property type="entry name" value="Peroxiredoxin"/>
</dbReference>
<dbReference type="PANTHER" id="PTHR10681:SF163">
    <property type="entry name" value="AT16346P-RELATED"/>
    <property type="match status" value="1"/>
</dbReference>
<evidence type="ECO:0000313" key="8">
    <source>
        <dbReference type="EMBL" id="EYB97302.1"/>
    </source>
</evidence>
<dbReference type="SUPFAM" id="SSF52833">
    <property type="entry name" value="Thioredoxin-like"/>
    <property type="match status" value="1"/>
</dbReference>
<comment type="caution">
    <text evidence="8">The sequence shown here is derived from an EMBL/GenBank/DDBJ whole genome shotgun (WGS) entry which is preliminary data.</text>
</comment>
<dbReference type="Proteomes" id="UP000024635">
    <property type="component" value="Unassembled WGS sequence"/>
</dbReference>
<dbReference type="OrthoDB" id="185659at2759"/>
<dbReference type="PANTHER" id="PTHR10681">
    <property type="entry name" value="THIOREDOXIN PEROXIDASE"/>
    <property type="match status" value="1"/>
</dbReference>
<proteinExistence type="inferred from homology"/>
<dbReference type="EMBL" id="JARK01001478">
    <property type="protein sequence ID" value="EYB97302.1"/>
    <property type="molecule type" value="Genomic_DNA"/>
</dbReference>
<dbReference type="GO" id="GO:0042744">
    <property type="term" value="P:hydrogen peroxide catabolic process"/>
    <property type="evidence" value="ECO:0007669"/>
    <property type="project" value="TreeGrafter"/>
</dbReference>
<dbReference type="GO" id="GO:0045454">
    <property type="term" value="P:cell redox homeostasis"/>
    <property type="evidence" value="ECO:0007669"/>
    <property type="project" value="TreeGrafter"/>
</dbReference>
<evidence type="ECO:0000256" key="3">
    <source>
        <dbReference type="ARBA" id="ARBA00023002"/>
    </source>
</evidence>
<gene>
    <name evidence="8" type="primary">Acey_s0142.g2346</name>
    <name evidence="8" type="ORF">Y032_0142g2346</name>
</gene>
<organism evidence="8 9">
    <name type="scientific">Ancylostoma ceylanicum</name>
    <dbReference type="NCBI Taxonomy" id="53326"/>
    <lineage>
        <taxon>Eukaryota</taxon>
        <taxon>Metazoa</taxon>
        <taxon>Ecdysozoa</taxon>
        <taxon>Nematoda</taxon>
        <taxon>Chromadorea</taxon>
        <taxon>Rhabditida</taxon>
        <taxon>Rhabditina</taxon>
        <taxon>Rhabditomorpha</taxon>
        <taxon>Strongyloidea</taxon>
        <taxon>Ancylostomatidae</taxon>
        <taxon>Ancylostomatinae</taxon>
        <taxon>Ancylostoma</taxon>
    </lineage>
</organism>
<keyword evidence="9" id="KW-1185">Reference proteome</keyword>
<sequence length="76" mass="8578">MSKAFIGKPAPDFATKAVFDGDFVDVKLSDYKGKYVVLFFYPLDLGLVTTVLAESRRRLFDSSAATVFCGFPQEWW</sequence>
<dbReference type="GO" id="GO:0019430">
    <property type="term" value="P:removal of superoxide radicals"/>
    <property type="evidence" value="ECO:0007669"/>
    <property type="project" value="TreeGrafter"/>
</dbReference>
<accession>A0A016T3M6</accession>
<dbReference type="Pfam" id="PF00578">
    <property type="entry name" value="AhpC-TSA"/>
    <property type="match status" value="1"/>
</dbReference>
<keyword evidence="3" id="KW-0560">Oxidoreductase</keyword>
<dbReference type="InterPro" id="IPR000866">
    <property type="entry name" value="AhpC/TSA"/>
</dbReference>
<name>A0A016T3M6_9BILA</name>
<reference evidence="9" key="1">
    <citation type="journal article" date="2015" name="Nat. Genet.">
        <title>The genome and transcriptome of the zoonotic hookworm Ancylostoma ceylanicum identify infection-specific gene families.</title>
        <authorList>
            <person name="Schwarz E.M."/>
            <person name="Hu Y."/>
            <person name="Antoshechkin I."/>
            <person name="Miller M.M."/>
            <person name="Sternberg P.W."/>
            <person name="Aroian R.V."/>
        </authorList>
    </citation>
    <scope>NUCLEOTIDE SEQUENCE</scope>
    <source>
        <strain evidence="9">HY135</strain>
    </source>
</reference>
<evidence type="ECO:0000313" key="9">
    <source>
        <dbReference type="Proteomes" id="UP000024635"/>
    </source>
</evidence>
<dbReference type="AlphaFoldDB" id="A0A016T3M6"/>
<comment type="similarity">
    <text evidence="1">Belongs to the peroxiredoxin family. AhpC/Prx1 subfamily.</text>
</comment>
<dbReference type="EC" id="1.11.1.24" evidence="2"/>
<evidence type="ECO:0000256" key="5">
    <source>
        <dbReference type="ARBA" id="ARBA00023284"/>
    </source>
</evidence>
<dbReference type="InterPro" id="IPR036249">
    <property type="entry name" value="Thioredoxin-like_sf"/>
</dbReference>
<protein>
    <recommendedName>
        <fullName evidence="2">thioredoxin-dependent peroxiredoxin</fullName>
        <ecNumber evidence="2">1.11.1.24</ecNumber>
    </recommendedName>
</protein>
<evidence type="ECO:0000256" key="4">
    <source>
        <dbReference type="ARBA" id="ARBA00023157"/>
    </source>
</evidence>
<dbReference type="GO" id="GO:0008379">
    <property type="term" value="F:thioredoxin peroxidase activity"/>
    <property type="evidence" value="ECO:0007669"/>
    <property type="project" value="TreeGrafter"/>
</dbReference>